<comment type="subunit">
    <text evidence="8">Interacts with ACOT13/THEM2.</text>
</comment>
<feature type="domain" description="START" evidence="12">
    <location>
        <begin position="49"/>
        <end position="168"/>
    </location>
</feature>
<evidence type="ECO:0000313" key="14">
    <source>
        <dbReference type="Proteomes" id="UP001209878"/>
    </source>
</evidence>
<accession>A0AAD9UCR0</accession>
<evidence type="ECO:0000256" key="1">
    <source>
        <dbReference type="ARBA" id="ARBA00004496"/>
    </source>
</evidence>
<organism evidence="13 14">
    <name type="scientific">Ridgeia piscesae</name>
    <name type="common">Tubeworm</name>
    <dbReference type="NCBI Taxonomy" id="27915"/>
    <lineage>
        <taxon>Eukaryota</taxon>
        <taxon>Metazoa</taxon>
        <taxon>Spiralia</taxon>
        <taxon>Lophotrochozoa</taxon>
        <taxon>Annelida</taxon>
        <taxon>Polychaeta</taxon>
        <taxon>Sedentaria</taxon>
        <taxon>Canalipalpata</taxon>
        <taxon>Sabellida</taxon>
        <taxon>Siboglinidae</taxon>
        <taxon>Ridgeia</taxon>
    </lineage>
</organism>
<evidence type="ECO:0000256" key="4">
    <source>
        <dbReference type="ARBA" id="ARBA00022553"/>
    </source>
</evidence>
<dbReference type="AlphaFoldDB" id="A0AAD9UCR0"/>
<keyword evidence="7" id="KW-0446">Lipid-binding</keyword>
<dbReference type="InterPro" id="IPR023393">
    <property type="entry name" value="START-like_dom_sf"/>
</dbReference>
<dbReference type="GO" id="GO:0031210">
    <property type="term" value="F:phosphatidylcholine binding"/>
    <property type="evidence" value="ECO:0007669"/>
    <property type="project" value="TreeGrafter"/>
</dbReference>
<dbReference type="GO" id="GO:0008525">
    <property type="term" value="F:phosphatidylcholine transporter activity"/>
    <property type="evidence" value="ECO:0007669"/>
    <property type="project" value="TreeGrafter"/>
</dbReference>
<dbReference type="InterPro" id="IPR051213">
    <property type="entry name" value="START_lipid_transfer"/>
</dbReference>
<dbReference type="PANTHER" id="PTHR19308:SF39">
    <property type="entry name" value="PHOSPHATIDYLCHOLINE TRANSFER PROTEIN"/>
    <property type="match status" value="1"/>
</dbReference>
<evidence type="ECO:0000259" key="12">
    <source>
        <dbReference type="PROSITE" id="PS50848"/>
    </source>
</evidence>
<dbReference type="PANTHER" id="PTHR19308">
    <property type="entry name" value="PHOSPHATIDYLCHOLINE TRANSFER PROTEIN"/>
    <property type="match status" value="1"/>
</dbReference>
<dbReference type="GO" id="GO:0005829">
    <property type="term" value="C:cytosol"/>
    <property type="evidence" value="ECO:0007669"/>
    <property type="project" value="UniProtKB-ARBA"/>
</dbReference>
<dbReference type="Pfam" id="PF01852">
    <property type="entry name" value="START"/>
    <property type="match status" value="1"/>
</dbReference>
<dbReference type="Proteomes" id="UP001209878">
    <property type="component" value="Unassembled WGS sequence"/>
</dbReference>
<gene>
    <name evidence="13" type="ORF">NP493_257g01024</name>
</gene>
<evidence type="ECO:0000256" key="8">
    <source>
        <dbReference type="ARBA" id="ARBA00063535"/>
    </source>
</evidence>
<dbReference type="EMBL" id="JAODUO010000257">
    <property type="protein sequence ID" value="KAK2184667.1"/>
    <property type="molecule type" value="Genomic_DNA"/>
</dbReference>
<keyword evidence="14" id="KW-1185">Reference proteome</keyword>
<evidence type="ECO:0000256" key="2">
    <source>
        <dbReference type="ARBA" id="ARBA00022448"/>
    </source>
</evidence>
<protein>
    <recommendedName>
        <fullName evidence="9">Phosphatidylcholine transfer protein</fullName>
    </recommendedName>
    <alternativeName>
        <fullName evidence="11">START domain-containing protein 2</fullName>
    </alternativeName>
    <alternativeName>
        <fullName evidence="10">StAR-related lipid transfer protein 2</fullName>
    </alternativeName>
</protein>
<keyword evidence="3" id="KW-0963">Cytoplasm</keyword>
<keyword evidence="4" id="KW-0597">Phosphoprotein</keyword>
<dbReference type="SUPFAM" id="SSF55961">
    <property type="entry name" value="Bet v1-like"/>
    <property type="match status" value="1"/>
</dbReference>
<evidence type="ECO:0000256" key="10">
    <source>
        <dbReference type="ARBA" id="ARBA00077188"/>
    </source>
</evidence>
<evidence type="ECO:0000313" key="13">
    <source>
        <dbReference type="EMBL" id="KAK2184667.1"/>
    </source>
</evidence>
<evidence type="ECO:0000256" key="5">
    <source>
        <dbReference type="ARBA" id="ARBA00022990"/>
    </source>
</evidence>
<proteinExistence type="predicted"/>
<dbReference type="InterPro" id="IPR002913">
    <property type="entry name" value="START_lipid-bd_dom"/>
</dbReference>
<keyword evidence="2" id="KW-0813">Transport</keyword>
<evidence type="ECO:0000256" key="7">
    <source>
        <dbReference type="ARBA" id="ARBA00023121"/>
    </source>
</evidence>
<evidence type="ECO:0000256" key="11">
    <source>
        <dbReference type="ARBA" id="ARBA00079049"/>
    </source>
</evidence>
<dbReference type="PROSITE" id="PS50848">
    <property type="entry name" value="START"/>
    <property type="match status" value="1"/>
</dbReference>
<comment type="caution">
    <text evidence="13">The sequence shown here is derived from an EMBL/GenBank/DDBJ whole genome shotgun (WGS) entry which is preliminary data.</text>
</comment>
<reference evidence="13" key="1">
    <citation type="journal article" date="2023" name="Mol. Biol. Evol.">
        <title>Third-Generation Sequencing Reveals the Adaptive Role of the Epigenome in Three Deep-Sea Polychaetes.</title>
        <authorList>
            <person name="Perez M."/>
            <person name="Aroh O."/>
            <person name="Sun Y."/>
            <person name="Lan Y."/>
            <person name="Juniper S.K."/>
            <person name="Young C.R."/>
            <person name="Angers B."/>
            <person name="Qian P.Y."/>
        </authorList>
    </citation>
    <scope>NUCLEOTIDE SEQUENCE</scope>
    <source>
        <strain evidence="13">R07B-5</strain>
    </source>
</reference>
<comment type="subcellular location">
    <subcellularLocation>
        <location evidence="1">Cytoplasm</location>
    </subcellularLocation>
</comment>
<sequence length="168" mass="19868">MSVLFKEEDFFQACAELDVPNVTDYEFFTEAHDVKIYRKYNKESYLYQYKIYGTLKNVSPEICAQVYMDLEYRKKWDTYVVELKEAEHDGEKAIYWKVNFPFPLSNRDYVYRRELRELIYKNRPVCVILAQSVRVDSLPPKKGVVRVEDYVQSMAITSDGNHGTKGKA</sequence>
<name>A0AAD9UCR0_RIDPI</name>
<evidence type="ECO:0000256" key="3">
    <source>
        <dbReference type="ARBA" id="ARBA00022490"/>
    </source>
</evidence>
<keyword evidence="5" id="KW-0007">Acetylation</keyword>
<dbReference type="Gene3D" id="3.30.530.20">
    <property type="match status" value="1"/>
</dbReference>
<dbReference type="FunFam" id="3.30.530.20:FF:000017">
    <property type="entry name" value="Phosphatidylcholine transfer protein, putative"/>
    <property type="match status" value="1"/>
</dbReference>
<evidence type="ECO:0000256" key="6">
    <source>
        <dbReference type="ARBA" id="ARBA00023055"/>
    </source>
</evidence>
<evidence type="ECO:0000256" key="9">
    <source>
        <dbReference type="ARBA" id="ARBA00069061"/>
    </source>
</evidence>
<keyword evidence="6" id="KW-0445">Lipid transport</keyword>